<dbReference type="AlphaFoldDB" id="A0A9R1ULR5"/>
<organism evidence="2 3">
    <name type="scientific">Lactuca sativa</name>
    <name type="common">Garden lettuce</name>
    <dbReference type="NCBI Taxonomy" id="4236"/>
    <lineage>
        <taxon>Eukaryota</taxon>
        <taxon>Viridiplantae</taxon>
        <taxon>Streptophyta</taxon>
        <taxon>Embryophyta</taxon>
        <taxon>Tracheophyta</taxon>
        <taxon>Spermatophyta</taxon>
        <taxon>Magnoliopsida</taxon>
        <taxon>eudicotyledons</taxon>
        <taxon>Gunneridae</taxon>
        <taxon>Pentapetalae</taxon>
        <taxon>asterids</taxon>
        <taxon>campanulids</taxon>
        <taxon>Asterales</taxon>
        <taxon>Asteraceae</taxon>
        <taxon>Cichorioideae</taxon>
        <taxon>Cichorieae</taxon>
        <taxon>Lactucinae</taxon>
        <taxon>Lactuca</taxon>
    </lineage>
</organism>
<dbReference type="Proteomes" id="UP000235145">
    <property type="component" value="Unassembled WGS sequence"/>
</dbReference>
<evidence type="ECO:0000256" key="1">
    <source>
        <dbReference type="SAM" id="MobiDB-lite"/>
    </source>
</evidence>
<dbReference type="EMBL" id="NBSK02000008">
    <property type="protein sequence ID" value="KAJ0189387.1"/>
    <property type="molecule type" value="Genomic_DNA"/>
</dbReference>
<evidence type="ECO:0000313" key="3">
    <source>
        <dbReference type="Proteomes" id="UP000235145"/>
    </source>
</evidence>
<gene>
    <name evidence="2" type="ORF">LSAT_V11C800404470</name>
</gene>
<name>A0A9R1ULR5_LACSA</name>
<evidence type="ECO:0000313" key="2">
    <source>
        <dbReference type="EMBL" id="KAJ0189387.1"/>
    </source>
</evidence>
<protein>
    <submittedName>
        <fullName evidence="2">Uncharacterized protein</fullName>
    </submittedName>
</protein>
<keyword evidence="3" id="KW-1185">Reference proteome</keyword>
<feature type="region of interest" description="Disordered" evidence="1">
    <location>
        <begin position="1"/>
        <end position="28"/>
    </location>
</feature>
<comment type="caution">
    <text evidence="2">The sequence shown here is derived from an EMBL/GenBank/DDBJ whole genome shotgun (WGS) entry which is preliminary data.</text>
</comment>
<reference evidence="2 3" key="1">
    <citation type="journal article" date="2017" name="Nat. Commun.">
        <title>Genome assembly with in vitro proximity ligation data and whole-genome triplication in lettuce.</title>
        <authorList>
            <person name="Reyes-Chin-Wo S."/>
            <person name="Wang Z."/>
            <person name="Yang X."/>
            <person name="Kozik A."/>
            <person name="Arikit S."/>
            <person name="Song C."/>
            <person name="Xia L."/>
            <person name="Froenicke L."/>
            <person name="Lavelle D.O."/>
            <person name="Truco M.J."/>
            <person name="Xia R."/>
            <person name="Zhu S."/>
            <person name="Xu C."/>
            <person name="Xu H."/>
            <person name="Xu X."/>
            <person name="Cox K."/>
            <person name="Korf I."/>
            <person name="Meyers B.C."/>
            <person name="Michelmore R.W."/>
        </authorList>
    </citation>
    <scope>NUCLEOTIDE SEQUENCE [LARGE SCALE GENOMIC DNA]</scope>
    <source>
        <strain evidence="3">cv. Salinas</strain>
        <tissue evidence="2">Seedlings</tissue>
    </source>
</reference>
<accession>A0A9R1ULR5</accession>
<proteinExistence type="predicted"/>
<sequence>MKQMASTFGTKKRKGPKLPEKTYLPDSDSDSDAFDFSFLDFYEETFKSASNLCDAHFLNLLCDENLLRRSIDGKVDDGDIPGVQQNEHAHLDEDDEDIGVEYRMHDVTTRLRYDDSLVFILKFCKRDSASS</sequence>